<evidence type="ECO:0000313" key="10">
    <source>
        <dbReference type="EMBL" id="RIX31828.1"/>
    </source>
</evidence>
<dbReference type="GO" id="GO:0016740">
    <property type="term" value="F:transferase activity"/>
    <property type="evidence" value="ECO:0007669"/>
    <property type="project" value="UniProtKB-KW"/>
</dbReference>
<comment type="pathway">
    <text evidence="1 7">Cell wall biogenesis; peptidoglycan biosynthesis.</text>
</comment>
<keyword evidence="6 7" id="KW-0961">Cell wall biogenesis/degradation</keyword>
<comment type="caution">
    <text evidence="10">The sequence shown here is derived from an EMBL/GenBank/DDBJ whole genome shotgun (WGS) entry which is preliminary data.</text>
</comment>
<accession>A0A418Q1J3</accession>
<organism evidence="10 11">
    <name type="scientific">Sphingomonas edaphi</name>
    <dbReference type="NCBI Taxonomy" id="2315689"/>
    <lineage>
        <taxon>Bacteria</taxon>
        <taxon>Pseudomonadati</taxon>
        <taxon>Pseudomonadota</taxon>
        <taxon>Alphaproteobacteria</taxon>
        <taxon>Sphingomonadales</taxon>
        <taxon>Sphingomonadaceae</taxon>
        <taxon>Sphingomonas</taxon>
    </lineage>
</organism>
<evidence type="ECO:0000256" key="6">
    <source>
        <dbReference type="ARBA" id="ARBA00023316"/>
    </source>
</evidence>
<evidence type="ECO:0000256" key="3">
    <source>
        <dbReference type="ARBA" id="ARBA00022679"/>
    </source>
</evidence>
<feature type="active site" description="Proton donor/acceptor" evidence="7">
    <location>
        <position position="352"/>
    </location>
</feature>
<evidence type="ECO:0000256" key="1">
    <source>
        <dbReference type="ARBA" id="ARBA00004752"/>
    </source>
</evidence>
<dbReference type="InterPro" id="IPR052905">
    <property type="entry name" value="LD-transpeptidase_YkuD-like"/>
</dbReference>
<dbReference type="GO" id="GO:0004180">
    <property type="term" value="F:carboxypeptidase activity"/>
    <property type="evidence" value="ECO:0007669"/>
    <property type="project" value="UniProtKB-ARBA"/>
</dbReference>
<dbReference type="GO" id="GO:0008360">
    <property type="term" value="P:regulation of cell shape"/>
    <property type="evidence" value="ECO:0007669"/>
    <property type="project" value="UniProtKB-UniRule"/>
</dbReference>
<dbReference type="SUPFAM" id="SSF141523">
    <property type="entry name" value="L,D-transpeptidase catalytic domain-like"/>
    <property type="match status" value="1"/>
</dbReference>
<dbReference type="EMBL" id="QXTF01000001">
    <property type="protein sequence ID" value="RIX31828.1"/>
    <property type="molecule type" value="Genomic_DNA"/>
</dbReference>
<evidence type="ECO:0000256" key="8">
    <source>
        <dbReference type="SAM" id="SignalP"/>
    </source>
</evidence>
<protein>
    <recommendedName>
        <fullName evidence="9">L,D-TPase catalytic domain-containing protein</fullName>
    </recommendedName>
</protein>
<evidence type="ECO:0000313" key="11">
    <source>
        <dbReference type="Proteomes" id="UP000285023"/>
    </source>
</evidence>
<dbReference type="GO" id="GO:0009252">
    <property type="term" value="P:peptidoglycan biosynthetic process"/>
    <property type="evidence" value="ECO:0007669"/>
    <property type="project" value="UniProtKB-UniPathway"/>
</dbReference>
<evidence type="ECO:0000256" key="5">
    <source>
        <dbReference type="ARBA" id="ARBA00022984"/>
    </source>
</evidence>
<feature type="signal peptide" evidence="8">
    <location>
        <begin position="1"/>
        <end position="31"/>
    </location>
</feature>
<name>A0A418Q1J3_9SPHN</name>
<keyword evidence="8" id="KW-0732">Signal</keyword>
<dbReference type="Pfam" id="PF03734">
    <property type="entry name" value="YkuD"/>
    <property type="match status" value="1"/>
</dbReference>
<keyword evidence="5 7" id="KW-0573">Peptidoglycan synthesis</keyword>
<evidence type="ECO:0000256" key="4">
    <source>
        <dbReference type="ARBA" id="ARBA00022960"/>
    </source>
</evidence>
<gene>
    <name evidence="10" type="ORF">D3M59_02175</name>
</gene>
<dbReference type="PANTHER" id="PTHR41533:SF2">
    <property type="entry name" value="BLR7131 PROTEIN"/>
    <property type="match status" value="1"/>
</dbReference>
<dbReference type="Pfam" id="PF20142">
    <property type="entry name" value="Scaffold"/>
    <property type="match status" value="1"/>
</dbReference>
<keyword evidence="11" id="KW-1185">Reference proteome</keyword>
<dbReference type="InterPro" id="IPR005490">
    <property type="entry name" value="LD_TPept_cat_dom"/>
</dbReference>
<feature type="active site" description="Nucleophile" evidence="7">
    <location>
        <position position="371"/>
    </location>
</feature>
<dbReference type="Proteomes" id="UP000285023">
    <property type="component" value="Unassembled WGS sequence"/>
</dbReference>
<dbReference type="Gene3D" id="2.40.440.10">
    <property type="entry name" value="L,D-transpeptidase catalytic domain-like"/>
    <property type="match status" value="1"/>
</dbReference>
<dbReference type="PROSITE" id="PS52029">
    <property type="entry name" value="LD_TPASE"/>
    <property type="match status" value="1"/>
</dbReference>
<dbReference type="UniPathway" id="UPA00219"/>
<evidence type="ECO:0000256" key="2">
    <source>
        <dbReference type="ARBA" id="ARBA00005992"/>
    </source>
</evidence>
<dbReference type="InterPro" id="IPR045380">
    <property type="entry name" value="LD_TPept_scaffold_dom"/>
</dbReference>
<keyword evidence="4 7" id="KW-0133">Cell shape</keyword>
<feature type="domain" description="L,D-TPase catalytic" evidence="9">
    <location>
        <begin position="217"/>
        <end position="411"/>
    </location>
</feature>
<evidence type="ECO:0000259" key="9">
    <source>
        <dbReference type="PROSITE" id="PS52029"/>
    </source>
</evidence>
<keyword evidence="3" id="KW-0808">Transferase</keyword>
<dbReference type="GO" id="GO:0071555">
    <property type="term" value="P:cell wall organization"/>
    <property type="evidence" value="ECO:0007669"/>
    <property type="project" value="UniProtKB-UniRule"/>
</dbReference>
<sequence>MRPCKELDVQRNFLKTAAFATLSLLATPAAAATQAAPGAVAVQSTASVRPDVTQFYQVRKNPPVWFRAGQADAGPLLVQMLRDSSIEGFARGPQLAGEVEGALASAQGGNAAAVQAAERVLSNAWLQYVQFLRSPTPGMIYGEKWVTPIVPNASQVLVPAMAAPSLSAHMKSVAAVNPIYSSLRDAALAQAKLPNGGTAAKYAANLERARSIPGKGKYVVVDAATARLWMYEDGRPVDSMKVVVGMLDFATPMIASAIWYTTFNPYWHVPDHLARRAAAKVIKEGQPYLKRVGYEVVDSWSDNAKVLPWDSVDWKAVANGTASVKLRQLPGGANSMGRMKFNFANSEGIYLHDTPQKEYFKRSNRHLSNGCIRLEDAKRFADWLFGRPAAAPTAAAEQHVQLPQGIPVFVTYLTAQPQLGEVALASDVYGRDARASARTAGVQAGAGN</sequence>
<reference evidence="10 11" key="1">
    <citation type="submission" date="2018-09" db="EMBL/GenBank/DDBJ databases">
        <title>Sphingomonas sp. DAC4.</title>
        <authorList>
            <person name="Seo T."/>
        </authorList>
    </citation>
    <scope>NUCLEOTIDE SEQUENCE [LARGE SCALE GENOMIC DNA]</scope>
    <source>
        <strain evidence="10 11">DAC4</strain>
    </source>
</reference>
<comment type="similarity">
    <text evidence="2">Belongs to the YkuD family.</text>
</comment>
<dbReference type="AlphaFoldDB" id="A0A418Q1J3"/>
<feature type="chain" id="PRO_5019177957" description="L,D-TPase catalytic domain-containing protein" evidence="8">
    <location>
        <begin position="32"/>
        <end position="448"/>
    </location>
</feature>
<dbReference type="InterPro" id="IPR038063">
    <property type="entry name" value="Transpep_catalytic_dom"/>
</dbReference>
<dbReference type="CDD" id="cd16913">
    <property type="entry name" value="YkuD_like"/>
    <property type="match status" value="1"/>
</dbReference>
<dbReference type="PANTHER" id="PTHR41533">
    <property type="entry name" value="L,D-TRANSPEPTIDASE HI_1667-RELATED"/>
    <property type="match status" value="1"/>
</dbReference>
<evidence type="ECO:0000256" key="7">
    <source>
        <dbReference type="PROSITE-ProRule" id="PRU01373"/>
    </source>
</evidence>
<proteinExistence type="inferred from homology"/>